<comment type="caution">
    <text evidence="2">The sequence shown here is derived from an EMBL/GenBank/DDBJ whole genome shotgun (WGS) entry which is preliminary data.</text>
</comment>
<evidence type="ECO:0000313" key="2">
    <source>
        <dbReference type="EMBL" id="KAF9666974.1"/>
    </source>
</evidence>
<dbReference type="PANTHER" id="PTHR46033">
    <property type="entry name" value="PROTEIN MAIN-LIKE 2"/>
    <property type="match status" value="1"/>
</dbReference>
<dbReference type="InterPro" id="IPR044824">
    <property type="entry name" value="MAIN-like"/>
</dbReference>
<dbReference type="GO" id="GO:0010073">
    <property type="term" value="P:meristem maintenance"/>
    <property type="evidence" value="ECO:0007669"/>
    <property type="project" value="InterPro"/>
</dbReference>
<name>A0A835JEN7_9ROSI</name>
<gene>
    <name evidence="2" type="ORF">SADUNF_Sadunf16G0284300</name>
</gene>
<keyword evidence="3" id="KW-1185">Reference proteome</keyword>
<dbReference type="Proteomes" id="UP000657918">
    <property type="component" value="Chromosome 16"/>
</dbReference>
<evidence type="ECO:0000259" key="1">
    <source>
        <dbReference type="Pfam" id="PF10536"/>
    </source>
</evidence>
<feature type="domain" description="Aminotransferase-like plant mobile" evidence="1">
    <location>
        <begin position="2"/>
        <end position="79"/>
    </location>
</feature>
<dbReference type="InterPro" id="IPR019557">
    <property type="entry name" value="AminoTfrase-like_pln_mobile"/>
</dbReference>
<accession>A0A835JEN7</accession>
<dbReference type="AlphaFoldDB" id="A0A835JEN7"/>
<reference evidence="2 3" key="1">
    <citation type="submission" date="2020-10" db="EMBL/GenBank/DDBJ databases">
        <title>Plant Genome Project.</title>
        <authorList>
            <person name="Zhang R.-G."/>
        </authorList>
    </citation>
    <scope>NUCLEOTIDE SEQUENCE [LARGE SCALE GENOMIC DNA]</scope>
    <source>
        <strain evidence="2">FAFU-HL-1</strain>
        <tissue evidence="2">Leaf</tissue>
    </source>
</reference>
<evidence type="ECO:0000313" key="3">
    <source>
        <dbReference type="Proteomes" id="UP000657918"/>
    </source>
</evidence>
<protein>
    <recommendedName>
        <fullName evidence="1">Aminotransferase-like plant mobile domain-containing protein</fullName>
    </recommendedName>
</protein>
<sequence length="144" mass="16827">MRPYADNLDNWHHSSYYREEDEQVVFDGSSSDGELHSFVICLHASEPVGLDCKDSYLPHRVAMQFGMAQDLPGEPYRSDTTDKNIRFFVPSRTFVAGVSVRYLNWRKECTQAKSQRCIRENFKARNKFREDRSFTICSDNTLKE</sequence>
<organism evidence="2 3">
    <name type="scientific">Salix dunnii</name>
    <dbReference type="NCBI Taxonomy" id="1413687"/>
    <lineage>
        <taxon>Eukaryota</taxon>
        <taxon>Viridiplantae</taxon>
        <taxon>Streptophyta</taxon>
        <taxon>Embryophyta</taxon>
        <taxon>Tracheophyta</taxon>
        <taxon>Spermatophyta</taxon>
        <taxon>Magnoliopsida</taxon>
        <taxon>eudicotyledons</taxon>
        <taxon>Gunneridae</taxon>
        <taxon>Pentapetalae</taxon>
        <taxon>rosids</taxon>
        <taxon>fabids</taxon>
        <taxon>Malpighiales</taxon>
        <taxon>Salicaceae</taxon>
        <taxon>Saliceae</taxon>
        <taxon>Salix</taxon>
    </lineage>
</organism>
<dbReference type="Pfam" id="PF10536">
    <property type="entry name" value="PMD"/>
    <property type="match status" value="1"/>
</dbReference>
<proteinExistence type="predicted"/>
<dbReference type="PANTHER" id="PTHR46033:SF83">
    <property type="entry name" value="PROTEIN MAINTENANCE OF MERISTEMS-LIKE"/>
    <property type="match status" value="1"/>
</dbReference>
<dbReference type="EMBL" id="JADGMS010000016">
    <property type="protein sequence ID" value="KAF9666974.1"/>
    <property type="molecule type" value="Genomic_DNA"/>
</dbReference>
<dbReference type="OrthoDB" id="1572276at2759"/>